<name>A0A8J4TEF1_CLAMG</name>
<evidence type="ECO:0000313" key="3">
    <source>
        <dbReference type="EMBL" id="KAF5888598.1"/>
    </source>
</evidence>
<keyword evidence="1" id="KW-0433">Leucine-rich repeat</keyword>
<accession>A0A8J4TEF1</accession>
<reference evidence="3" key="1">
    <citation type="submission" date="2020-07" db="EMBL/GenBank/DDBJ databases">
        <title>Clarias magur genome sequencing, assembly and annotation.</title>
        <authorList>
            <person name="Kushwaha B."/>
            <person name="Kumar R."/>
            <person name="Das P."/>
            <person name="Joshi C.G."/>
            <person name="Kumar D."/>
            <person name="Nagpure N.S."/>
            <person name="Pandey M."/>
            <person name="Agarwal S."/>
            <person name="Srivastava S."/>
            <person name="Singh M."/>
            <person name="Sahoo L."/>
            <person name="Jayasankar P."/>
            <person name="Meher P.K."/>
            <person name="Koringa P.G."/>
            <person name="Iquebal M.A."/>
            <person name="Das S.P."/>
            <person name="Bit A."/>
            <person name="Patnaik S."/>
            <person name="Patel N."/>
            <person name="Shah T.M."/>
            <person name="Hinsu A."/>
            <person name="Jena J.K."/>
        </authorList>
    </citation>
    <scope>NUCLEOTIDE SEQUENCE</scope>
    <source>
        <strain evidence="3">CIFAMagur01</strain>
        <tissue evidence="3">Testis</tissue>
    </source>
</reference>
<evidence type="ECO:0000256" key="2">
    <source>
        <dbReference type="ARBA" id="ARBA00022737"/>
    </source>
</evidence>
<dbReference type="InterPro" id="IPR051261">
    <property type="entry name" value="NLR"/>
</dbReference>
<comment type="caution">
    <text evidence="3">The sequence shown here is derived from an EMBL/GenBank/DDBJ whole genome shotgun (WGS) entry which is preliminary data.</text>
</comment>
<feature type="non-terminal residue" evidence="3">
    <location>
        <position position="214"/>
    </location>
</feature>
<feature type="non-terminal residue" evidence="3">
    <location>
        <position position="1"/>
    </location>
</feature>
<sequence length="214" mass="23506">KLQENRSESAGPSCISMTSDHSMDYPLWFNDGDSSHSVLQNAEEKKEKINLIDTGKLLVNRSASTEPSCISMRSDYSMDYPLCFNDGDSSHSITCNFHEVKSWSALVSALSSDTSNLKELHLTVQRLELDENKIGDLEVKNLFAGLKNPHCKVKTLRLRECGVSDEGCAALTSALGSNPSHLRELNLSFNNVGDSGVKCLSAVLENPHCKLETL</sequence>
<dbReference type="AlphaFoldDB" id="A0A8J4TEF1"/>
<gene>
    <name evidence="3" type="ORF">DAT39_021699</name>
</gene>
<dbReference type="EMBL" id="QNUK01000955">
    <property type="protein sequence ID" value="KAF5888598.1"/>
    <property type="molecule type" value="Genomic_DNA"/>
</dbReference>
<dbReference type="Pfam" id="PF13516">
    <property type="entry name" value="LRR_6"/>
    <property type="match status" value="2"/>
</dbReference>
<dbReference type="Proteomes" id="UP000727407">
    <property type="component" value="Unassembled WGS sequence"/>
</dbReference>
<proteinExistence type="predicted"/>
<keyword evidence="2" id="KW-0677">Repeat</keyword>
<protein>
    <submittedName>
        <fullName evidence="3">NACHT, LRR and PYD domains-containing protein 12-like</fullName>
    </submittedName>
</protein>
<dbReference type="InterPro" id="IPR032675">
    <property type="entry name" value="LRR_dom_sf"/>
</dbReference>
<keyword evidence="4" id="KW-1185">Reference proteome</keyword>
<dbReference type="SMART" id="SM00368">
    <property type="entry name" value="LRR_RI"/>
    <property type="match status" value="3"/>
</dbReference>
<evidence type="ECO:0000256" key="1">
    <source>
        <dbReference type="ARBA" id="ARBA00022614"/>
    </source>
</evidence>
<dbReference type="OrthoDB" id="8960108at2759"/>
<dbReference type="InterPro" id="IPR001611">
    <property type="entry name" value="Leu-rich_rpt"/>
</dbReference>
<organism evidence="3 4">
    <name type="scientific">Clarias magur</name>
    <name type="common">Asian catfish</name>
    <name type="synonym">Macropteronotus magur</name>
    <dbReference type="NCBI Taxonomy" id="1594786"/>
    <lineage>
        <taxon>Eukaryota</taxon>
        <taxon>Metazoa</taxon>
        <taxon>Chordata</taxon>
        <taxon>Craniata</taxon>
        <taxon>Vertebrata</taxon>
        <taxon>Euteleostomi</taxon>
        <taxon>Actinopterygii</taxon>
        <taxon>Neopterygii</taxon>
        <taxon>Teleostei</taxon>
        <taxon>Ostariophysi</taxon>
        <taxon>Siluriformes</taxon>
        <taxon>Clariidae</taxon>
        <taxon>Clarias</taxon>
    </lineage>
</organism>
<dbReference type="SUPFAM" id="SSF52047">
    <property type="entry name" value="RNI-like"/>
    <property type="match status" value="1"/>
</dbReference>
<evidence type="ECO:0000313" key="4">
    <source>
        <dbReference type="Proteomes" id="UP000727407"/>
    </source>
</evidence>
<dbReference type="PANTHER" id="PTHR24106">
    <property type="entry name" value="NACHT, LRR AND CARD DOMAINS-CONTAINING"/>
    <property type="match status" value="1"/>
</dbReference>
<dbReference type="Gene3D" id="3.80.10.10">
    <property type="entry name" value="Ribonuclease Inhibitor"/>
    <property type="match status" value="1"/>
</dbReference>